<reference evidence="2 3" key="1">
    <citation type="submission" date="2017-01" db="EMBL/GenBank/DDBJ databases">
        <authorList>
            <person name="Mah S.A."/>
            <person name="Swanson W.J."/>
            <person name="Moy G.W."/>
            <person name="Vacquier V.D."/>
        </authorList>
    </citation>
    <scope>NUCLEOTIDE SEQUENCE [LARGE SCALE GENOMIC DNA]</scope>
    <source>
        <strain evidence="2 3">DSM 26375</strain>
    </source>
</reference>
<feature type="chain" id="PRO_5012071584" evidence="1">
    <location>
        <begin position="20"/>
        <end position="118"/>
    </location>
</feature>
<accession>A0A1N7M894</accession>
<dbReference type="RefSeq" id="WP_076529667.1">
    <property type="nucleotide sequence ID" value="NZ_BMEH01000002.1"/>
</dbReference>
<dbReference type="Proteomes" id="UP000186141">
    <property type="component" value="Unassembled WGS sequence"/>
</dbReference>
<protein>
    <submittedName>
        <fullName evidence="2">Uncharacterized protein</fullName>
    </submittedName>
</protein>
<name>A0A1N7M894_9RHOB</name>
<dbReference type="AlphaFoldDB" id="A0A1N7M894"/>
<organism evidence="2 3">
    <name type="scientific">Gemmobacter megaterium</name>
    <dbReference type="NCBI Taxonomy" id="1086013"/>
    <lineage>
        <taxon>Bacteria</taxon>
        <taxon>Pseudomonadati</taxon>
        <taxon>Pseudomonadota</taxon>
        <taxon>Alphaproteobacteria</taxon>
        <taxon>Rhodobacterales</taxon>
        <taxon>Paracoccaceae</taxon>
        <taxon>Gemmobacter</taxon>
    </lineage>
</organism>
<keyword evidence="1" id="KW-0732">Signal</keyword>
<dbReference type="STRING" id="1086013.SAMN05421774_102491"/>
<sequence>MKRVLLACATALFATPVFAAGWTVDDLGSMAERSACMTRAEATMKKYFAQHGGKESIGKSEWTLGGYGLRGSVVNGLIICPIEAGLVAPFLIVHNTDSDNDARKIVADRLKAIWQAQP</sequence>
<evidence type="ECO:0000256" key="1">
    <source>
        <dbReference type="SAM" id="SignalP"/>
    </source>
</evidence>
<keyword evidence="3" id="KW-1185">Reference proteome</keyword>
<feature type="signal peptide" evidence="1">
    <location>
        <begin position="1"/>
        <end position="19"/>
    </location>
</feature>
<evidence type="ECO:0000313" key="3">
    <source>
        <dbReference type="Proteomes" id="UP000186141"/>
    </source>
</evidence>
<gene>
    <name evidence="2" type="ORF">SAMN05421774_102491</name>
</gene>
<dbReference type="OrthoDB" id="7858882at2"/>
<evidence type="ECO:0000313" key="2">
    <source>
        <dbReference type="EMBL" id="SIS82272.1"/>
    </source>
</evidence>
<proteinExistence type="predicted"/>
<dbReference type="EMBL" id="FTOT01000002">
    <property type="protein sequence ID" value="SIS82272.1"/>
    <property type="molecule type" value="Genomic_DNA"/>
</dbReference>